<evidence type="ECO:0000313" key="1">
    <source>
        <dbReference type="EMBL" id="KAK3404819.1"/>
    </source>
</evidence>
<dbReference type="EMBL" id="CM064445">
    <property type="protein sequence ID" value="KAK3404819.1"/>
    <property type="molecule type" value="Genomic_DNA"/>
</dbReference>
<protein>
    <submittedName>
        <fullName evidence="1">Uncharacterized protein</fullName>
    </submittedName>
</protein>
<evidence type="ECO:0000313" key="2">
    <source>
        <dbReference type="Proteomes" id="UP000030711"/>
    </source>
</evidence>
<comment type="caution">
    <text evidence="1">The sequence shown here is derived from an EMBL/GenBank/DDBJ whole genome shotgun (WGS) entry which is preliminary data.</text>
</comment>
<organism evidence="1 2">
    <name type="scientific">Eucalyptus grandis</name>
    <name type="common">Flooded gum</name>
    <dbReference type="NCBI Taxonomy" id="71139"/>
    <lineage>
        <taxon>Eukaryota</taxon>
        <taxon>Viridiplantae</taxon>
        <taxon>Streptophyta</taxon>
        <taxon>Embryophyta</taxon>
        <taxon>Tracheophyta</taxon>
        <taxon>Spermatophyta</taxon>
        <taxon>Magnoliopsida</taxon>
        <taxon>eudicotyledons</taxon>
        <taxon>Gunneridae</taxon>
        <taxon>Pentapetalae</taxon>
        <taxon>rosids</taxon>
        <taxon>malvids</taxon>
        <taxon>Myrtales</taxon>
        <taxon>Myrtaceae</taxon>
        <taxon>Myrtoideae</taxon>
        <taxon>Eucalypteae</taxon>
        <taxon>Eucalyptus</taxon>
    </lineage>
</organism>
<name>A0ACC3ITT1_EUCGR</name>
<sequence>MLISITCVPLRHAEDPKDCGDSRFELACEDNGPGPVLSLFAGRYHVKRINPPSNYGEVITGYMEVVDIGLQKSNCSSLPLHQLMPSNFSVEEHERYSIHYGTRVTILSCSKPVRHPLYIDTKPCIPINGSYAVISAMASDIEHFCTITTSIPAAEYLWEKRTELSRENRTISYNYIHNAMADGFNLSYWVWPLGKAAHFCFWGFGGQNHISFDYCKYVFPSKYFARINTLTFGSCYSSCASIDGTVIEWEGGAAAPCSTLASTISIGSLGNPSSSVRLKVPVYTGRCGATSRVPPDLVRAESKAYVFHSKVKGRLEGRRRNKGKKKRGKREATERRDNSSWGRALNDAMNIVPYAGFALVNKWMRRHQAVDANIEEFLRAHNNFLPIKYSYSDIKKITKNFKHKLGEGGYGSVYRGMLRSGNEVAVKILNKPKSNGQDFINEVATIGRIHHVNVVRLVGFCFHYSKPALVYDFMPNGSLDKHIFFKAGDNSLDNEKMYEISLGIARGIEYLHRGCDMQILHFDIKPHNILLNQSFTPKISDFGLARLYPTDHSIVSLTAARGTLGYMAPELFYRDIGGVSHKADVYSFGMMLMEMAGRRRNVNANAENSSQIYFPLWVYDQLGKEKDDEIIDETEEERETTRKMIIVALWCIQLSPNDRPSMSRILDMLEGEIDELQLPPKPLLYPIETTVDDVETEIEPESSSNFATISSSYWHEHNNKSAESCFV</sequence>
<gene>
    <name evidence="1" type="ORF">EUGRSUZ_K01113</name>
</gene>
<reference evidence="1 2" key="1">
    <citation type="journal article" date="2014" name="Nature">
        <title>The genome of Eucalyptus grandis.</title>
        <authorList>
            <person name="Myburg A.A."/>
            <person name="Grattapaglia D."/>
            <person name="Tuskan G.A."/>
            <person name="Hellsten U."/>
            <person name="Hayes R.D."/>
            <person name="Grimwood J."/>
            <person name="Jenkins J."/>
            <person name="Lindquist E."/>
            <person name="Tice H."/>
            <person name="Bauer D."/>
            <person name="Goodstein D.M."/>
            <person name="Dubchak I."/>
            <person name="Poliakov A."/>
            <person name="Mizrachi E."/>
            <person name="Kullan A.R."/>
            <person name="Hussey S.G."/>
            <person name="Pinard D."/>
            <person name="van der Merwe K."/>
            <person name="Singh P."/>
            <person name="van Jaarsveld I."/>
            <person name="Silva-Junior O.B."/>
            <person name="Togawa R.C."/>
            <person name="Pappas M.R."/>
            <person name="Faria D.A."/>
            <person name="Sansaloni C.P."/>
            <person name="Petroli C.D."/>
            <person name="Yang X."/>
            <person name="Ranjan P."/>
            <person name="Tschaplinski T.J."/>
            <person name="Ye C.Y."/>
            <person name="Li T."/>
            <person name="Sterck L."/>
            <person name="Vanneste K."/>
            <person name="Murat F."/>
            <person name="Soler M."/>
            <person name="Clemente H.S."/>
            <person name="Saidi N."/>
            <person name="Cassan-Wang H."/>
            <person name="Dunand C."/>
            <person name="Hefer C.A."/>
            <person name="Bornberg-Bauer E."/>
            <person name="Kersting A.R."/>
            <person name="Vining K."/>
            <person name="Amarasinghe V."/>
            <person name="Ranik M."/>
            <person name="Naithani S."/>
            <person name="Elser J."/>
            <person name="Boyd A.E."/>
            <person name="Liston A."/>
            <person name="Spatafora J.W."/>
            <person name="Dharmwardhana P."/>
            <person name="Raja R."/>
            <person name="Sullivan C."/>
            <person name="Romanel E."/>
            <person name="Alves-Ferreira M."/>
            <person name="Kulheim C."/>
            <person name="Foley W."/>
            <person name="Carocha V."/>
            <person name="Paiva J."/>
            <person name="Kudrna D."/>
            <person name="Brommonschenkel S.H."/>
            <person name="Pasquali G."/>
            <person name="Byrne M."/>
            <person name="Rigault P."/>
            <person name="Tibbits J."/>
            <person name="Spokevicius A."/>
            <person name="Jones R.C."/>
            <person name="Steane D.A."/>
            <person name="Vaillancourt R.E."/>
            <person name="Potts B.M."/>
            <person name="Joubert F."/>
            <person name="Barry K."/>
            <person name="Pappas G.J."/>
            <person name="Strauss S.H."/>
            <person name="Jaiswal P."/>
            <person name="Grima-Pettenati J."/>
            <person name="Salse J."/>
            <person name="Van de Peer Y."/>
            <person name="Rokhsar D.S."/>
            <person name="Schmutz J."/>
        </authorList>
    </citation>
    <scope>NUCLEOTIDE SEQUENCE [LARGE SCALE GENOMIC DNA]</scope>
    <source>
        <strain evidence="2">cv. BRASUZ1</strain>
        <tissue evidence="1">Leaf extractions</tissue>
    </source>
</reference>
<proteinExistence type="predicted"/>
<keyword evidence="2" id="KW-1185">Reference proteome</keyword>
<accession>A0ACC3ITT1</accession>
<dbReference type="Proteomes" id="UP000030711">
    <property type="component" value="Chromosome 11"/>
</dbReference>